<accession>A0AAW5L9J9</accession>
<proteinExistence type="predicted"/>
<protein>
    <submittedName>
        <fullName evidence="1">Uncharacterized protein</fullName>
    </submittedName>
</protein>
<name>A0AAW5L9J9_BACCE</name>
<feature type="non-terminal residue" evidence="1">
    <location>
        <position position="72"/>
    </location>
</feature>
<gene>
    <name evidence="1" type="ORF">NPM19_33520</name>
</gene>
<dbReference type="AlphaFoldDB" id="A0AAW5L9J9"/>
<comment type="caution">
    <text evidence="1">The sequence shown here is derived from an EMBL/GenBank/DDBJ whole genome shotgun (WGS) entry which is preliminary data.</text>
</comment>
<feature type="non-terminal residue" evidence="1">
    <location>
        <position position="1"/>
    </location>
</feature>
<dbReference type="Proteomes" id="UP001204643">
    <property type="component" value="Unassembled WGS sequence"/>
</dbReference>
<evidence type="ECO:0000313" key="1">
    <source>
        <dbReference type="EMBL" id="MCQ6289420.1"/>
    </source>
</evidence>
<evidence type="ECO:0000313" key="2">
    <source>
        <dbReference type="Proteomes" id="UP001204643"/>
    </source>
</evidence>
<organism evidence="1 2">
    <name type="scientific">Bacillus cereus</name>
    <dbReference type="NCBI Taxonomy" id="1396"/>
    <lineage>
        <taxon>Bacteria</taxon>
        <taxon>Bacillati</taxon>
        <taxon>Bacillota</taxon>
        <taxon>Bacilli</taxon>
        <taxon>Bacillales</taxon>
        <taxon>Bacillaceae</taxon>
        <taxon>Bacillus</taxon>
        <taxon>Bacillus cereus group</taxon>
    </lineage>
</organism>
<reference evidence="1" key="1">
    <citation type="submission" date="2022-07" db="EMBL/GenBank/DDBJ databases">
        <title>Identification and characterization of Bacillus thuringiensis and other Bacillus cereus group isolates from spinach by whole genome sequencing.</title>
        <authorList>
            <person name="Zao X."/>
            <person name="Zervas A."/>
            <person name="Hendriks M."/>
            <person name="Rajkovic A."/>
            <person name="Van Overbeek L."/>
            <person name="Hendriksen N.B."/>
            <person name="Uyttendaele M."/>
        </authorList>
    </citation>
    <scope>NUCLEOTIDE SEQUENCE</scope>
    <source>
        <strain evidence="1">781001F-1</strain>
    </source>
</reference>
<dbReference type="EMBL" id="JANHEB010000447">
    <property type="protein sequence ID" value="MCQ6289420.1"/>
    <property type="molecule type" value="Genomic_DNA"/>
</dbReference>
<sequence>KSAQQDRIMTLWDKGAIVKKDGSPDPQALLKLMGMGDSNELFEMQQLDENKAKMENKQFEQIAQNPEALQLL</sequence>